<keyword evidence="2 5" id="KW-0963">Cytoplasm</keyword>
<dbReference type="GO" id="GO:0016151">
    <property type="term" value="F:nickel cation binding"/>
    <property type="evidence" value="ECO:0007669"/>
    <property type="project" value="UniProtKB-UniRule"/>
</dbReference>
<dbReference type="InterPro" id="IPR012406">
    <property type="entry name" value="UreE"/>
</dbReference>
<dbReference type="Pfam" id="PF05194">
    <property type="entry name" value="UreE_C"/>
    <property type="match status" value="1"/>
</dbReference>
<protein>
    <recommendedName>
        <fullName evidence="5">Urease accessory protein UreE</fullName>
    </recommendedName>
</protein>
<evidence type="ECO:0000313" key="8">
    <source>
        <dbReference type="EMBL" id="QWT48737.1"/>
    </source>
</evidence>
<evidence type="ECO:0000256" key="3">
    <source>
        <dbReference type="ARBA" id="ARBA00022596"/>
    </source>
</evidence>
<evidence type="ECO:0000256" key="2">
    <source>
        <dbReference type="ARBA" id="ARBA00022490"/>
    </source>
</evidence>
<sequence>MLILNQRTQQAATDSVALVYDDRKRSRLKVTLASGAAAGIFLERGDQLRHGDKLAAEDGSAVVEIQAAPEQLVEAATPDALLFARAAYHLGNRHVPVQILPEAQGGRLRFQRDHVLAAMVQGLGCTVQDTEAPFQPESGAYGGHSGHSHSHADTPDGEEDPLFDPGHGAHRSQPKIHDFRPRK</sequence>
<comment type="subcellular location">
    <subcellularLocation>
        <location evidence="1 5">Cytoplasm</location>
    </subcellularLocation>
</comment>
<evidence type="ECO:0000256" key="6">
    <source>
        <dbReference type="SAM" id="MobiDB-lite"/>
    </source>
</evidence>
<dbReference type="CDD" id="cd00571">
    <property type="entry name" value="UreE"/>
    <property type="match status" value="1"/>
</dbReference>
<evidence type="ECO:0000256" key="4">
    <source>
        <dbReference type="ARBA" id="ARBA00023186"/>
    </source>
</evidence>
<dbReference type="HAMAP" id="MF_00822">
    <property type="entry name" value="UreE"/>
    <property type="match status" value="1"/>
</dbReference>
<dbReference type="AlphaFoldDB" id="A0A975XUF9"/>
<dbReference type="Pfam" id="PF02814">
    <property type="entry name" value="UreE_N"/>
    <property type="match status" value="1"/>
</dbReference>
<dbReference type="InterPro" id="IPR004029">
    <property type="entry name" value="UreE_N"/>
</dbReference>
<dbReference type="EMBL" id="CP064782">
    <property type="protein sequence ID" value="QWT48737.1"/>
    <property type="molecule type" value="Genomic_DNA"/>
</dbReference>
<comment type="function">
    <text evidence="5">Involved in urease metallocenter assembly. Binds nickel. Probably functions as a nickel donor during metallocenter assembly.</text>
</comment>
<dbReference type="KEGG" id="aiq:Azoinq_12985"/>
<comment type="similarity">
    <text evidence="5">Belongs to the UreE family.</text>
</comment>
<dbReference type="GO" id="GO:0051082">
    <property type="term" value="F:unfolded protein binding"/>
    <property type="evidence" value="ECO:0007669"/>
    <property type="project" value="UniProtKB-UniRule"/>
</dbReference>
<dbReference type="GO" id="GO:0005737">
    <property type="term" value="C:cytoplasm"/>
    <property type="evidence" value="ECO:0007669"/>
    <property type="project" value="UniProtKB-SubCell"/>
</dbReference>
<feature type="domain" description="UreE urease accessory N-terminal" evidence="7">
    <location>
        <begin position="1"/>
        <end position="62"/>
    </location>
</feature>
<dbReference type="Proteomes" id="UP000683428">
    <property type="component" value="Chromosome"/>
</dbReference>
<evidence type="ECO:0000313" key="9">
    <source>
        <dbReference type="Proteomes" id="UP000683428"/>
    </source>
</evidence>
<dbReference type="GO" id="GO:0019627">
    <property type="term" value="P:urea metabolic process"/>
    <property type="evidence" value="ECO:0007669"/>
    <property type="project" value="InterPro"/>
</dbReference>
<keyword evidence="4 5" id="KW-0143">Chaperone</keyword>
<accession>A0A975XUF9</accession>
<gene>
    <name evidence="5 8" type="primary">ureE</name>
    <name evidence="8" type="ORF">Azoinq_12985</name>
</gene>
<dbReference type="GO" id="GO:0006457">
    <property type="term" value="P:protein folding"/>
    <property type="evidence" value="ECO:0007669"/>
    <property type="project" value="InterPro"/>
</dbReference>
<keyword evidence="9" id="KW-1185">Reference proteome</keyword>
<proteinExistence type="inferred from homology"/>
<dbReference type="InterPro" id="IPR007864">
    <property type="entry name" value="UreE_C_dom"/>
</dbReference>
<dbReference type="SMART" id="SM00988">
    <property type="entry name" value="UreE_N"/>
    <property type="match status" value="1"/>
</dbReference>
<feature type="region of interest" description="Disordered" evidence="6">
    <location>
        <begin position="130"/>
        <end position="183"/>
    </location>
</feature>
<dbReference type="NCBIfam" id="NF009751">
    <property type="entry name" value="PRK13261.1-1"/>
    <property type="match status" value="1"/>
</dbReference>
<reference evidence="8" key="1">
    <citation type="submission" date="2020-11" db="EMBL/GenBank/DDBJ databases">
        <title>Azospira inquinata sp. nov.</title>
        <authorList>
            <person name="Moe W.M."/>
            <person name="Mikes M.C."/>
        </authorList>
    </citation>
    <scope>NUCLEOTIDE SEQUENCE</scope>
    <source>
        <strain evidence="8">Azo-3</strain>
    </source>
</reference>
<dbReference type="GO" id="GO:0065003">
    <property type="term" value="P:protein-containing complex assembly"/>
    <property type="evidence" value="ECO:0007669"/>
    <property type="project" value="InterPro"/>
</dbReference>
<evidence type="ECO:0000256" key="5">
    <source>
        <dbReference type="HAMAP-Rule" id="MF_00822"/>
    </source>
</evidence>
<evidence type="ECO:0000259" key="7">
    <source>
        <dbReference type="SMART" id="SM00988"/>
    </source>
</evidence>
<name>A0A975XUF9_9RHOO</name>
<keyword evidence="3 5" id="KW-0533">Nickel</keyword>
<dbReference type="RefSeq" id="WP_216128467.1">
    <property type="nucleotide sequence ID" value="NZ_CP064782.1"/>
</dbReference>
<evidence type="ECO:0000256" key="1">
    <source>
        <dbReference type="ARBA" id="ARBA00004496"/>
    </source>
</evidence>
<organism evidence="8 9">
    <name type="scientific">Azospira inquinata</name>
    <dbReference type="NCBI Taxonomy" id="2785627"/>
    <lineage>
        <taxon>Bacteria</taxon>
        <taxon>Pseudomonadati</taxon>
        <taxon>Pseudomonadota</taxon>
        <taxon>Betaproteobacteria</taxon>
        <taxon>Rhodocyclales</taxon>
        <taxon>Rhodocyclaceae</taxon>
        <taxon>Azospira</taxon>
    </lineage>
</organism>